<sequence length="56" mass="6030">MAVLIGISFVATSIDCISLFSVWSLTVATVRLRFKVAARPNSIKLPSMGPLLTSCF</sequence>
<gene>
    <name evidence="2" type="ORF">BCR33DRAFT_462555</name>
</gene>
<keyword evidence="3" id="KW-1185">Reference proteome</keyword>
<evidence type="ECO:0000256" key="1">
    <source>
        <dbReference type="SAM" id="Phobius"/>
    </source>
</evidence>
<dbReference type="Proteomes" id="UP000193642">
    <property type="component" value="Unassembled WGS sequence"/>
</dbReference>
<keyword evidence="1" id="KW-0472">Membrane</keyword>
<reference evidence="2 3" key="1">
    <citation type="submission" date="2016-07" db="EMBL/GenBank/DDBJ databases">
        <title>Pervasive Adenine N6-methylation of Active Genes in Fungi.</title>
        <authorList>
            <consortium name="DOE Joint Genome Institute"/>
            <person name="Mondo S.J."/>
            <person name="Dannebaum R.O."/>
            <person name="Kuo R.C."/>
            <person name="Labutti K."/>
            <person name="Haridas S."/>
            <person name="Kuo A."/>
            <person name="Salamov A."/>
            <person name="Ahrendt S.R."/>
            <person name="Lipzen A."/>
            <person name="Sullivan W."/>
            <person name="Andreopoulos W.B."/>
            <person name="Clum A."/>
            <person name="Lindquist E."/>
            <person name="Daum C."/>
            <person name="Ramamoorthy G.K."/>
            <person name="Gryganskyi A."/>
            <person name="Culley D."/>
            <person name="Magnuson J.K."/>
            <person name="James T.Y."/>
            <person name="O'Malley M.A."/>
            <person name="Stajich J.E."/>
            <person name="Spatafora J.W."/>
            <person name="Visel A."/>
            <person name="Grigoriev I.V."/>
        </authorList>
    </citation>
    <scope>NUCLEOTIDE SEQUENCE [LARGE SCALE GENOMIC DNA]</scope>
    <source>
        <strain evidence="2 3">JEL800</strain>
    </source>
</reference>
<accession>A0A1Y2BRQ4</accession>
<comment type="caution">
    <text evidence="2">The sequence shown here is derived from an EMBL/GenBank/DDBJ whole genome shotgun (WGS) entry which is preliminary data.</text>
</comment>
<keyword evidence="1" id="KW-1133">Transmembrane helix</keyword>
<dbReference type="EMBL" id="MCGO01000050">
    <property type="protein sequence ID" value="ORY37404.1"/>
    <property type="molecule type" value="Genomic_DNA"/>
</dbReference>
<name>A0A1Y2BRQ4_9FUNG</name>
<evidence type="ECO:0000313" key="2">
    <source>
        <dbReference type="EMBL" id="ORY37404.1"/>
    </source>
</evidence>
<dbReference type="AlphaFoldDB" id="A0A1Y2BRQ4"/>
<keyword evidence="1" id="KW-0812">Transmembrane</keyword>
<proteinExistence type="predicted"/>
<feature type="transmembrane region" description="Helical" evidence="1">
    <location>
        <begin position="6"/>
        <end position="30"/>
    </location>
</feature>
<evidence type="ECO:0000313" key="3">
    <source>
        <dbReference type="Proteomes" id="UP000193642"/>
    </source>
</evidence>
<organism evidence="2 3">
    <name type="scientific">Rhizoclosmatium globosum</name>
    <dbReference type="NCBI Taxonomy" id="329046"/>
    <lineage>
        <taxon>Eukaryota</taxon>
        <taxon>Fungi</taxon>
        <taxon>Fungi incertae sedis</taxon>
        <taxon>Chytridiomycota</taxon>
        <taxon>Chytridiomycota incertae sedis</taxon>
        <taxon>Chytridiomycetes</taxon>
        <taxon>Chytridiales</taxon>
        <taxon>Chytriomycetaceae</taxon>
        <taxon>Rhizoclosmatium</taxon>
    </lineage>
</organism>
<protein>
    <submittedName>
        <fullName evidence="2">Uncharacterized protein</fullName>
    </submittedName>
</protein>